<dbReference type="AlphaFoldDB" id="A0AAD7CYY2"/>
<reference evidence="1" key="1">
    <citation type="submission" date="2023-03" db="EMBL/GenBank/DDBJ databases">
        <title>Massive genome expansion in bonnet fungi (Mycena s.s.) driven by repeated elements and novel gene families across ecological guilds.</title>
        <authorList>
            <consortium name="Lawrence Berkeley National Laboratory"/>
            <person name="Harder C.B."/>
            <person name="Miyauchi S."/>
            <person name="Viragh M."/>
            <person name="Kuo A."/>
            <person name="Thoen E."/>
            <person name="Andreopoulos B."/>
            <person name="Lu D."/>
            <person name="Skrede I."/>
            <person name="Drula E."/>
            <person name="Henrissat B."/>
            <person name="Morin E."/>
            <person name="Kohler A."/>
            <person name="Barry K."/>
            <person name="LaButti K."/>
            <person name="Morin E."/>
            <person name="Salamov A."/>
            <person name="Lipzen A."/>
            <person name="Mereny Z."/>
            <person name="Hegedus B."/>
            <person name="Baldrian P."/>
            <person name="Stursova M."/>
            <person name="Weitz H."/>
            <person name="Taylor A."/>
            <person name="Grigoriev I.V."/>
            <person name="Nagy L.G."/>
            <person name="Martin F."/>
            <person name="Kauserud H."/>
        </authorList>
    </citation>
    <scope>NUCLEOTIDE SEQUENCE</scope>
    <source>
        <strain evidence="1">CBHHK067</strain>
    </source>
</reference>
<gene>
    <name evidence="1" type="ORF">B0H17DRAFT_1209285</name>
</gene>
<comment type="caution">
    <text evidence="1">The sequence shown here is derived from an EMBL/GenBank/DDBJ whole genome shotgun (WGS) entry which is preliminary data.</text>
</comment>
<name>A0AAD7CYY2_MYCRO</name>
<dbReference type="EMBL" id="JARKIE010000179">
    <property type="protein sequence ID" value="KAJ7670550.1"/>
    <property type="molecule type" value="Genomic_DNA"/>
</dbReference>
<protein>
    <submittedName>
        <fullName evidence="1">Uncharacterized protein</fullName>
    </submittedName>
</protein>
<evidence type="ECO:0000313" key="1">
    <source>
        <dbReference type="EMBL" id="KAJ7670550.1"/>
    </source>
</evidence>
<keyword evidence="2" id="KW-1185">Reference proteome</keyword>
<evidence type="ECO:0000313" key="2">
    <source>
        <dbReference type="Proteomes" id="UP001221757"/>
    </source>
</evidence>
<sequence>MDSTPAAILSSPEFDTLRSTLPTGQAGSEARRVLSEKLRGTLFDLFNGRPVGVLEALLDGAPSAVIVIPDDEDDAYKDTSMILMDAMERAGYAEARVQELEEQEAVLISQVIARAGTFQSARIQCQSASFGPALFTNNSRSLSRAARWYPVYPRTTSVLALGSSRSAFVLPSPQSPSAACASRLRSPLASSSRHEADPDAVTLDIFITSQGLDSLAGGIRVVLRAIHPVKWQEELVELGVSPDLLPALLNLMSEM</sequence>
<accession>A0AAD7CYY2</accession>
<organism evidence="1 2">
    <name type="scientific">Mycena rosella</name>
    <name type="common">Pink bonnet</name>
    <name type="synonym">Agaricus rosellus</name>
    <dbReference type="NCBI Taxonomy" id="1033263"/>
    <lineage>
        <taxon>Eukaryota</taxon>
        <taxon>Fungi</taxon>
        <taxon>Dikarya</taxon>
        <taxon>Basidiomycota</taxon>
        <taxon>Agaricomycotina</taxon>
        <taxon>Agaricomycetes</taxon>
        <taxon>Agaricomycetidae</taxon>
        <taxon>Agaricales</taxon>
        <taxon>Marasmiineae</taxon>
        <taxon>Mycenaceae</taxon>
        <taxon>Mycena</taxon>
    </lineage>
</organism>
<proteinExistence type="predicted"/>
<dbReference type="Proteomes" id="UP001221757">
    <property type="component" value="Unassembled WGS sequence"/>
</dbReference>